<dbReference type="Proteomes" id="UP000033881">
    <property type="component" value="Unassembled WGS sequence"/>
</dbReference>
<sequence length="55" mass="6345">MDIINGLDGQYVVFQGKLLKIVGIITSENWYKTTDGWIEYTFENGMKITMGNKNR</sequence>
<protein>
    <submittedName>
        <fullName evidence="1">Uncharacterized protein</fullName>
    </submittedName>
</protein>
<reference evidence="1 2" key="1">
    <citation type="journal article" date="2015" name="Nature">
        <title>rRNA introns, odd ribosomes, and small enigmatic genomes across a large radiation of phyla.</title>
        <authorList>
            <person name="Brown C.T."/>
            <person name="Hug L.A."/>
            <person name="Thomas B.C."/>
            <person name="Sharon I."/>
            <person name="Castelle C.J."/>
            <person name="Singh A."/>
            <person name="Wilkins M.J."/>
            <person name="Williams K.H."/>
            <person name="Banfield J.F."/>
        </authorList>
    </citation>
    <scope>NUCLEOTIDE SEQUENCE [LARGE SCALE GENOMIC DNA]</scope>
</reference>
<dbReference type="STRING" id="1618574.UT24_C0016G0043"/>
<name>A0A0G0M7Q7_9BACT</name>
<evidence type="ECO:0000313" key="1">
    <source>
        <dbReference type="EMBL" id="KKR00154.1"/>
    </source>
</evidence>
<dbReference type="EMBL" id="LBWB01000016">
    <property type="protein sequence ID" value="KKR00154.1"/>
    <property type="molecule type" value="Genomic_DNA"/>
</dbReference>
<evidence type="ECO:0000313" key="2">
    <source>
        <dbReference type="Proteomes" id="UP000033881"/>
    </source>
</evidence>
<gene>
    <name evidence="1" type="ORF">UT24_C0016G0043</name>
</gene>
<accession>A0A0G0M7Q7</accession>
<dbReference type="AlphaFoldDB" id="A0A0G0M7Q7"/>
<organism evidence="1 2">
    <name type="scientific">Candidatus Woesebacteria bacterium GW2011_GWB1_39_12</name>
    <dbReference type="NCBI Taxonomy" id="1618574"/>
    <lineage>
        <taxon>Bacteria</taxon>
        <taxon>Candidatus Woeseibacteriota</taxon>
    </lineage>
</organism>
<proteinExistence type="predicted"/>
<comment type="caution">
    <text evidence="1">The sequence shown here is derived from an EMBL/GenBank/DDBJ whole genome shotgun (WGS) entry which is preliminary data.</text>
</comment>